<keyword evidence="3" id="KW-0238">DNA-binding</keyword>
<evidence type="ECO:0000256" key="2">
    <source>
        <dbReference type="ARBA" id="ARBA00023015"/>
    </source>
</evidence>
<organism evidence="6 7">
    <name type="scientific">Candidatus Competibacter denitrificans Run_A_D11</name>
    <dbReference type="NCBI Taxonomy" id="1400863"/>
    <lineage>
        <taxon>Bacteria</taxon>
        <taxon>Pseudomonadati</taxon>
        <taxon>Pseudomonadota</taxon>
        <taxon>Gammaproteobacteria</taxon>
        <taxon>Candidatus Competibacteraceae</taxon>
        <taxon>Candidatus Competibacter</taxon>
    </lineage>
</organism>
<dbReference type="EMBL" id="CBTJ020000055">
    <property type="protein sequence ID" value="CDI03294.1"/>
    <property type="molecule type" value="Genomic_DNA"/>
</dbReference>
<dbReference type="Pfam" id="PF03466">
    <property type="entry name" value="LysR_substrate"/>
    <property type="match status" value="1"/>
</dbReference>
<dbReference type="SUPFAM" id="SSF53850">
    <property type="entry name" value="Periplasmic binding protein-like II"/>
    <property type="match status" value="1"/>
</dbReference>
<evidence type="ECO:0000256" key="3">
    <source>
        <dbReference type="ARBA" id="ARBA00023125"/>
    </source>
</evidence>
<evidence type="ECO:0000313" key="7">
    <source>
        <dbReference type="Proteomes" id="UP000035760"/>
    </source>
</evidence>
<dbReference type="GO" id="GO:0003700">
    <property type="term" value="F:DNA-binding transcription factor activity"/>
    <property type="evidence" value="ECO:0007669"/>
    <property type="project" value="InterPro"/>
</dbReference>
<evidence type="ECO:0000256" key="4">
    <source>
        <dbReference type="ARBA" id="ARBA00023163"/>
    </source>
</evidence>
<dbReference type="Gene3D" id="1.10.10.10">
    <property type="entry name" value="Winged helix-like DNA-binding domain superfamily/Winged helix DNA-binding domain"/>
    <property type="match status" value="1"/>
</dbReference>
<dbReference type="InterPro" id="IPR036390">
    <property type="entry name" value="WH_DNA-bd_sf"/>
</dbReference>
<dbReference type="PANTHER" id="PTHR30537">
    <property type="entry name" value="HTH-TYPE TRANSCRIPTIONAL REGULATOR"/>
    <property type="match status" value="1"/>
</dbReference>
<dbReference type="Proteomes" id="UP000035760">
    <property type="component" value="Unassembled WGS sequence"/>
</dbReference>
<proteinExistence type="inferred from homology"/>
<dbReference type="PANTHER" id="PTHR30537:SF68">
    <property type="entry name" value="TRANSCRIPTIONAL REGULATOR-RELATED"/>
    <property type="match status" value="1"/>
</dbReference>
<dbReference type="CDD" id="cd08422">
    <property type="entry name" value="PBP2_CrgA_like"/>
    <property type="match status" value="1"/>
</dbReference>
<dbReference type="SUPFAM" id="SSF46785">
    <property type="entry name" value="Winged helix' DNA-binding domain"/>
    <property type="match status" value="1"/>
</dbReference>
<dbReference type="InterPro" id="IPR058163">
    <property type="entry name" value="LysR-type_TF_proteobact-type"/>
</dbReference>
<dbReference type="AlphaFoldDB" id="W6M9K2"/>
<dbReference type="Gene3D" id="3.40.190.290">
    <property type="match status" value="1"/>
</dbReference>
<evidence type="ECO:0000313" key="6">
    <source>
        <dbReference type="EMBL" id="CDI03294.1"/>
    </source>
</evidence>
<comment type="caution">
    <text evidence="6">The sequence shown here is derived from an EMBL/GenBank/DDBJ whole genome shotgun (WGS) entry which is preliminary data.</text>
</comment>
<dbReference type="Pfam" id="PF00126">
    <property type="entry name" value="HTH_1"/>
    <property type="match status" value="1"/>
</dbReference>
<dbReference type="InterPro" id="IPR000847">
    <property type="entry name" value="LysR_HTH_N"/>
</dbReference>
<keyword evidence="2" id="KW-0805">Transcription regulation</keyword>
<reference evidence="6" key="1">
    <citation type="submission" date="2013-07" db="EMBL/GenBank/DDBJ databases">
        <authorList>
            <person name="McIlroy S."/>
        </authorList>
    </citation>
    <scope>NUCLEOTIDE SEQUENCE [LARGE SCALE GENOMIC DNA]</scope>
    <source>
        <strain evidence="6">Run_A_D11</strain>
    </source>
</reference>
<dbReference type="RefSeq" id="WP_071244160.1">
    <property type="nucleotide sequence ID" value="NZ_CBTJ020000055.1"/>
</dbReference>
<keyword evidence="4" id="KW-0804">Transcription</keyword>
<dbReference type="OrthoDB" id="9810065at2"/>
<dbReference type="GO" id="GO:0006351">
    <property type="term" value="P:DNA-templated transcription"/>
    <property type="evidence" value="ECO:0007669"/>
    <property type="project" value="TreeGrafter"/>
</dbReference>
<accession>W6M9K2</accession>
<dbReference type="STRING" id="1400863.BN873_470036"/>
<name>W6M9K2_9GAMM</name>
<protein>
    <submittedName>
        <fullName evidence="6">Transcriptional regulator</fullName>
    </submittedName>
</protein>
<dbReference type="GO" id="GO:0043565">
    <property type="term" value="F:sequence-specific DNA binding"/>
    <property type="evidence" value="ECO:0007669"/>
    <property type="project" value="TreeGrafter"/>
</dbReference>
<dbReference type="InterPro" id="IPR005119">
    <property type="entry name" value="LysR_subst-bd"/>
</dbReference>
<dbReference type="PROSITE" id="PS50931">
    <property type="entry name" value="HTH_LYSR"/>
    <property type="match status" value="1"/>
</dbReference>
<feature type="domain" description="HTH lysR-type" evidence="5">
    <location>
        <begin position="2"/>
        <end position="59"/>
    </location>
</feature>
<reference evidence="6" key="2">
    <citation type="submission" date="2014-03" db="EMBL/GenBank/DDBJ databases">
        <title>Candidatus Competibacter-lineage genomes retrieved from metagenomes reveal functional metabolic diversity.</title>
        <authorList>
            <person name="McIlroy S.J."/>
            <person name="Albertsen M."/>
            <person name="Andresen E.K."/>
            <person name="Saunders A.M."/>
            <person name="Kristiansen R."/>
            <person name="Stokholm-Bjerregaard M."/>
            <person name="Nielsen K.L."/>
            <person name="Nielsen P.H."/>
        </authorList>
    </citation>
    <scope>NUCLEOTIDE SEQUENCE</scope>
    <source>
        <strain evidence="6">Run_A_D11</strain>
    </source>
</reference>
<dbReference type="InterPro" id="IPR036388">
    <property type="entry name" value="WH-like_DNA-bd_sf"/>
</dbReference>
<evidence type="ECO:0000256" key="1">
    <source>
        <dbReference type="ARBA" id="ARBA00009437"/>
    </source>
</evidence>
<comment type="similarity">
    <text evidence="1">Belongs to the LysR transcriptional regulatory family.</text>
</comment>
<sequence>MPDLNDTLIFVKVVEQGSFTGAAKSLCLPKTTVSRKVQDLEARLSAQLLYRTTRKLSLTETGSLYFEHCQRIARQLDEAERAVAQLQGAPRGWLRFTAPYAIGVTWIAPLLGDFYALYPEVRIDMVLSNEDLDLIDEGLDLALRVGALPDSRLAARRLAVFRSHVYASPAYLTRHGEPRHPDDLRQHRALAMNTARRNGGDYFWTLSDGVGGGDFVIDPVLVANGPSPLKSALLCGEGLMLASDVTIKGEEVRGYARRVLPSWVGPTLDFNAVFARGRVESPKVRAFIDFLVERLDFDVGDRQILAPNRHLTKGAELQLHADLV</sequence>
<evidence type="ECO:0000259" key="5">
    <source>
        <dbReference type="PROSITE" id="PS50931"/>
    </source>
</evidence>
<gene>
    <name evidence="6" type="ORF">BN873_470036</name>
</gene>
<dbReference type="FunFam" id="1.10.10.10:FF:000001">
    <property type="entry name" value="LysR family transcriptional regulator"/>
    <property type="match status" value="1"/>
</dbReference>
<keyword evidence="7" id="KW-1185">Reference proteome</keyword>